<accession>A0ABQ4JUM7</accession>
<organism evidence="2 3">
    <name type="scientific">Salinispora arenicola</name>
    <dbReference type="NCBI Taxonomy" id="168697"/>
    <lineage>
        <taxon>Bacteria</taxon>
        <taxon>Bacillati</taxon>
        <taxon>Actinomycetota</taxon>
        <taxon>Actinomycetes</taxon>
        <taxon>Micromonosporales</taxon>
        <taxon>Micromonosporaceae</taxon>
        <taxon>Salinispora</taxon>
    </lineage>
</organism>
<protein>
    <submittedName>
        <fullName evidence="2">Uncharacterized protein</fullName>
    </submittedName>
</protein>
<gene>
    <name evidence="2" type="ORF">Sar04_33090</name>
</gene>
<sequence>MDRVGRIEGRLDALEELRPNGGSSIKDQVGRITQATGADQAWAVTRAAAAGTAYSPSPNRTQEGPRPCRP</sequence>
<reference evidence="2 3" key="1">
    <citation type="submission" date="2021-03" db="EMBL/GenBank/DDBJ databases">
        <title>Whole genome shotgun sequence of Salinispora arenicola NBRC 105043.</title>
        <authorList>
            <person name="Komaki H."/>
            <person name="Tamura T."/>
        </authorList>
    </citation>
    <scope>NUCLEOTIDE SEQUENCE [LARGE SCALE GENOMIC DNA]</scope>
    <source>
        <strain evidence="2 3">NBRC 105043</strain>
    </source>
</reference>
<evidence type="ECO:0000313" key="3">
    <source>
        <dbReference type="Proteomes" id="UP000677457"/>
    </source>
</evidence>
<comment type="caution">
    <text evidence="2">The sequence shown here is derived from an EMBL/GenBank/DDBJ whole genome shotgun (WGS) entry which is preliminary data.</text>
</comment>
<keyword evidence="3" id="KW-1185">Reference proteome</keyword>
<evidence type="ECO:0000313" key="2">
    <source>
        <dbReference type="EMBL" id="GIM86573.1"/>
    </source>
</evidence>
<dbReference type="Proteomes" id="UP000677457">
    <property type="component" value="Unassembled WGS sequence"/>
</dbReference>
<feature type="region of interest" description="Disordered" evidence="1">
    <location>
        <begin position="49"/>
        <end position="70"/>
    </location>
</feature>
<name>A0ABQ4JUM7_SALAC</name>
<evidence type="ECO:0000256" key="1">
    <source>
        <dbReference type="SAM" id="MobiDB-lite"/>
    </source>
</evidence>
<dbReference type="EMBL" id="BOQM01000026">
    <property type="protein sequence ID" value="GIM86573.1"/>
    <property type="molecule type" value="Genomic_DNA"/>
</dbReference>
<proteinExistence type="predicted"/>